<dbReference type="AlphaFoldDB" id="A0A4R6T208"/>
<dbReference type="OrthoDB" id="826998at2"/>
<name>A0A4R6T208_9BACT</name>
<sequence length="114" mass="13876">MAERERFKVILTRSSILRFKDEIFPYLLDNFTAKRVLEIEEELFEKVDSLEFFPYRSTREASLIDDPKEFRFLLYQASQKFELKILFYIDELEKKVYVTDFFHTLKDPSKIKSN</sequence>
<keyword evidence="2" id="KW-1185">Reference proteome</keyword>
<organism evidence="1 2">
    <name type="scientific">Algoriphagus boseongensis</name>
    <dbReference type="NCBI Taxonomy" id="1442587"/>
    <lineage>
        <taxon>Bacteria</taxon>
        <taxon>Pseudomonadati</taxon>
        <taxon>Bacteroidota</taxon>
        <taxon>Cytophagia</taxon>
        <taxon>Cytophagales</taxon>
        <taxon>Cyclobacteriaceae</taxon>
        <taxon>Algoriphagus</taxon>
    </lineage>
</organism>
<gene>
    <name evidence="1" type="ORF">DFQ04_3189</name>
</gene>
<evidence type="ECO:0008006" key="3">
    <source>
        <dbReference type="Google" id="ProtNLM"/>
    </source>
</evidence>
<evidence type="ECO:0000313" key="2">
    <source>
        <dbReference type="Proteomes" id="UP000294535"/>
    </source>
</evidence>
<dbReference type="RefSeq" id="WP_133557608.1">
    <property type="nucleotide sequence ID" value="NZ_SNYF01000009.1"/>
</dbReference>
<comment type="caution">
    <text evidence="1">The sequence shown here is derived from an EMBL/GenBank/DDBJ whole genome shotgun (WGS) entry which is preliminary data.</text>
</comment>
<reference evidence="1 2" key="1">
    <citation type="submission" date="2019-03" db="EMBL/GenBank/DDBJ databases">
        <title>Genomic Encyclopedia of Type Strains, Phase III (KMG-III): the genomes of soil and plant-associated and newly described type strains.</title>
        <authorList>
            <person name="Whitman W."/>
        </authorList>
    </citation>
    <scope>NUCLEOTIDE SEQUENCE [LARGE SCALE GENOMIC DNA]</scope>
    <source>
        <strain evidence="1 2">CECT 8446</strain>
    </source>
</reference>
<proteinExistence type="predicted"/>
<evidence type="ECO:0000313" key="1">
    <source>
        <dbReference type="EMBL" id="TDQ14601.1"/>
    </source>
</evidence>
<accession>A0A4R6T208</accession>
<protein>
    <recommendedName>
        <fullName evidence="3">ParE-like toxin of type II ParDE toxin-antitoxin system</fullName>
    </recommendedName>
</protein>
<dbReference type="EMBL" id="SNYF01000009">
    <property type="protein sequence ID" value="TDQ14601.1"/>
    <property type="molecule type" value="Genomic_DNA"/>
</dbReference>
<dbReference type="Proteomes" id="UP000294535">
    <property type="component" value="Unassembled WGS sequence"/>
</dbReference>